<dbReference type="Pfam" id="PF04069">
    <property type="entry name" value="OpuAC"/>
    <property type="match status" value="1"/>
</dbReference>
<feature type="compositionally biased region" description="Low complexity" evidence="5">
    <location>
        <begin position="30"/>
        <end position="46"/>
    </location>
</feature>
<dbReference type="SUPFAM" id="SSF53850">
    <property type="entry name" value="Periplasmic binding protein-like II"/>
    <property type="match status" value="1"/>
</dbReference>
<feature type="region of interest" description="Disordered" evidence="5">
    <location>
        <begin position="30"/>
        <end position="56"/>
    </location>
</feature>
<reference evidence="8 9" key="1">
    <citation type="journal article" date="2019" name="Int. J. Syst. Evol. Microbiol.">
        <title>The Global Catalogue of Microorganisms (GCM) 10K type strain sequencing project: providing services to taxonomists for standard genome sequencing and annotation.</title>
        <authorList>
            <consortium name="The Broad Institute Genomics Platform"/>
            <consortium name="The Broad Institute Genome Sequencing Center for Infectious Disease"/>
            <person name="Wu L."/>
            <person name="Ma J."/>
        </authorList>
    </citation>
    <scope>NUCLEOTIDE SEQUENCE [LARGE SCALE GENOMIC DNA]</scope>
    <source>
        <strain evidence="8 9">JCM 12149</strain>
    </source>
</reference>
<evidence type="ECO:0000256" key="1">
    <source>
        <dbReference type="ARBA" id="ARBA00004236"/>
    </source>
</evidence>
<feature type="chain" id="PRO_5045115938" description="ABC-type glycine betaine transport system substrate-binding domain-containing protein" evidence="6">
    <location>
        <begin position="23"/>
        <end position="325"/>
    </location>
</feature>
<evidence type="ECO:0000313" key="8">
    <source>
        <dbReference type="EMBL" id="GAA0430890.1"/>
    </source>
</evidence>
<sequence length="325" mass="36668">MMWNKRCLTELAFILMFSIVLAACGADDNNTNASESPENNESQNENTETDENKDVELGKKELTIPYVAWARETVVSYLMGEVLKDIGYNVEVKQVETGPMWASVADGTADFTASAWLPKSQKQYWDQYKNQVEEVNQTLDKAPLALTVPSYMEDIDSVEDLKDNTELGKKLNWKITGIDSGAGIMSLTKKAIDQYGLEQWDLRHSSEAAMITELKSAIENKKPIVVTLWKPHWTFGVMDLKMLNDPKGSYGGNGGHISIVANKNLEDDAPAAYKFINQYTESYEMIEKLMPKVFAEDKDPKKVARQFINDNPELIDEWTKGIQTE</sequence>
<dbReference type="PANTHER" id="PTHR47737:SF1">
    <property type="entry name" value="GLYCINE BETAINE_PROLINE BETAINE TRANSPORT SYSTEM PERMEASE PROTEIN PROW"/>
    <property type="match status" value="1"/>
</dbReference>
<organism evidence="8 9">
    <name type="scientific">Lentibacillus halophilus</name>
    <dbReference type="NCBI Taxonomy" id="295065"/>
    <lineage>
        <taxon>Bacteria</taxon>
        <taxon>Bacillati</taxon>
        <taxon>Bacillota</taxon>
        <taxon>Bacilli</taxon>
        <taxon>Bacillales</taxon>
        <taxon>Bacillaceae</taxon>
        <taxon>Lentibacillus</taxon>
    </lineage>
</organism>
<feature type="domain" description="ABC-type glycine betaine transport system substrate-binding" evidence="7">
    <location>
        <begin position="60"/>
        <end position="309"/>
    </location>
</feature>
<dbReference type="PANTHER" id="PTHR47737">
    <property type="entry name" value="GLYCINE BETAINE/PROLINE BETAINE TRANSPORT SYSTEM PERMEASE PROTEIN PROW"/>
    <property type="match status" value="1"/>
</dbReference>
<keyword evidence="3" id="KW-1003">Cell membrane</keyword>
<proteinExistence type="predicted"/>
<keyword evidence="2" id="KW-0813">Transport</keyword>
<dbReference type="CDD" id="cd13639">
    <property type="entry name" value="PBP2_OpuAC_like"/>
    <property type="match status" value="1"/>
</dbReference>
<dbReference type="InterPro" id="IPR007210">
    <property type="entry name" value="ABC_Gly_betaine_transp_sub-bd"/>
</dbReference>
<keyword evidence="6" id="KW-0732">Signal</keyword>
<dbReference type="Proteomes" id="UP001501459">
    <property type="component" value="Unassembled WGS sequence"/>
</dbReference>
<dbReference type="EMBL" id="BAAADM010000008">
    <property type="protein sequence ID" value="GAA0430890.1"/>
    <property type="molecule type" value="Genomic_DNA"/>
</dbReference>
<evidence type="ECO:0000256" key="6">
    <source>
        <dbReference type="SAM" id="SignalP"/>
    </source>
</evidence>
<gene>
    <name evidence="8" type="ORF">GCM10008983_04170</name>
</gene>
<evidence type="ECO:0000259" key="7">
    <source>
        <dbReference type="Pfam" id="PF04069"/>
    </source>
</evidence>
<protein>
    <recommendedName>
        <fullName evidence="7">ABC-type glycine betaine transport system substrate-binding domain-containing protein</fullName>
    </recommendedName>
</protein>
<dbReference type="Gene3D" id="3.10.105.10">
    <property type="entry name" value="Dipeptide-binding Protein, Domain 3"/>
    <property type="match status" value="2"/>
</dbReference>
<comment type="subcellular location">
    <subcellularLocation>
        <location evidence="1">Cell membrane</location>
    </subcellularLocation>
</comment>
<evidence type="ECO:0000256" key="2">
    <source>
        <dbReference type="ARBA" id="ARBA00022448"/>
    </source>
</evidence>
<evidence type="ECO:0000256" key="3">
    <source>
        <dbReference type="ARBA" id="ARBA00022475"/>
    </source>
</evidence>
<name>A0ABN0Z317_9BACI</name>
<dbReference type="PROSITE" id="PS51257">
    <property type="entry name" value="PROKAR_LIPOPROTEIN"/>
    <property type="match status" value="1"/>
</dbReference>
<keyword evidence="4" id="KW-0472">Membrane</keyword>
<comment type="caution">
    <text evidence="8">The sequence shown here is derived from an EMBL/GenBank/DDBJ whole genome shotgun (WGS) entry which is preliminary data.</text>
</comment>
<evidence type="ECO:0000313" key="9">
    <source>
        <dbReference type="Proteomes" id="UP001501459"/>
    </source>
</evidence>
<feature type="signal peptide" evidence="6">
    <location>
        <begin position="1"/>
        <end position="22"/>
    </location>
</feature>
<evidence type="ECO:0000256" key="4">
    <source>
        <dbReference type="ARBA" id="ARBA00023136"/>
    </source>
</evidence>
<accession>A0ABN0Z317</accession>
<keyword evidence="9" id="KW-1185">Reference proteome</keyword>
<dbReference type="Gene3D" id="3.40.190.100">
    <property type="entry name" value="Glycine betaine-binding periplasmic protein, domain 2"/>
    <property type="match status" value="1"/>
</dbReference>
<evidence type="ECO:0000256" key="5">
    <source>
        <dbReference type="SAM" id="MobiDB-lite"/>
    </source>
</evidence>